<dbReference type="InterPro" id="IPR036259">
    <property type="entry name" value="MFS_trans_sf"/>
</dbReference>
<dbReference type="InterPro" id="IPR010658">
    <property type="entry name" value="Nodulin-like"/>
</dbReference>
<gene>
    <name evidence="7" type="ORF">RI543_001969</name>
</gene>
<name>A0AAN7WNV4_9SACH</name>
<dbReference type="Pfam" id="PF06813">
    <property type="entry name" value="Nodulin-like"/>
    <property type="match status" value="1"/>
</dbReference>
<dbReference type="PANTHER" id="PTHR21576:SF166">
    <property type="entry name" value="ADR278WP"/>
    <property type="match status" value="1"/>
</dbReference>
<evidence type="ECO:0000256" key="5">
    <source>
        <dbReference type="SAM" id="Phobius"/>
    </source>
</evidence>
<feature type="transmembrane region" description="Helical" evidence="5">
    <location>
        <begin position="425"/>
        <end position="443"/>
    </location>
</feature>
<evidence type="ECO:0000256" key="4">
    <source>
        <dbReference type="ARBA" id="ARBA00023136"/>
    </source>
</evidence>
<keyword evidence="2 5" id="KW-0812">Transmembrane</keyword>
<protein>
    <recommendedName>
        <fullName evidence="6">Nodulin-like domain-containing protein</fullName>
    </recommendedName>
</protein>
<keyword evidence="4 5" id="KW-0472">Membrane</keyword>
<feature type="transmembrane region" description="Helical" evidence="5">
    <location>
        <begin position="455"/>
        <end position="477"/>
    </location>
</feature>
<dbReference type="EMBL" id="JAWIZZ010000040">
    <property type="protein sequence ID" value="KAK5780843.1"/>
    <property type="molecule type" value="Genomic_DNA"/>
</dbReference>
<comment type="caution">
    <text evidence="7">The sequence shown here is derived from an EMBL/GenBank/DDBJ whole genome shotgun (WGS) entry which is preliminary data.</text>
</comment>
<accession>A0AAN7WNV4</accession>
<dbReference type="Proteomes" id="UP001306508">
    <property type="component" value="Unassembled WGS sequence"/>
</dbReference>
<keyword evidence="3 5" id="KW-1133">Transmembrane helix</keyword>
<evidence type="ECO:0000256" key="1">
    <source>
        <dbReference type="ARBA" id="ARBA00004141"/>
    </source>
</evidence>
<feature type="transmembrane region" description="Helical" evidence="5">
    <location>
        <begin position="53"/>
        <end position="72"/>
    </location>
</feature>
<feature type="transmembrane region" description="Helical" evidence="5">
    <location>
        <begin position="532"/>
        <end position="552"/>
    </location>
</feature>
<comment type="subcellular location">
    <subcellularLocation>
        <location evidence="1">Membrane</location>
        <topology evidence="1">Multi-pass membrane protein</topology>
    </subcellularLocation>
</comment>
<dbReference type="AlphaFoldDB" id="A0AAN7WNV4"/>
<proteinExistence type="predicted"/>
<evidence type="ECO:0000259" key="6">
    <source>
        <dbReference type="Pfam" id="PF06813"/>
    </source>
</evidence>
<feature type="transmembrane region" description="Helical" evidence="5">
    <location>
        <begin position="489"/>
        <end position="512"/>
    </location>
</feature>
<dbReference type="GO" id="GO:0000329">
    <property type="term" value="C:fungal-type vacuole membrane"/>
    <property type="evidence" value="ECO:0007669"/>
    <property type="project" value="TreeGrafter"/>
</dbReference>
<feature type="transmembrane region" description="Helical" evidence="5">
    <location>
        <begin position="139"/>
        <end position="159"/>
    </location>
</feature>
<feature type="transmembrane region" description="Helical" evidence="5">
    <location>
        <begin position="171"/>
        <end position="190"/>
    </location>
</feature>
<feature type="transmembrane region" description="Helical" evidence="5">
    <location>
        <begin position="12"/>
        <end position="32"/>
    </location>
</feature>
<feature type="transmembrane region" description="Helical" evidence="5">
    <location>
        <begin position="78"/>
        <end position="98"/>
    </location>
</feature>
<organism evidence="7 8">
    <name type="scientific">Arxiozyma heterogenica</name>
    <dbReference type="NCBI Taxonomy" id="278026"/>
    <lineage>
        <taxon>Eukaryota</taxon>
        <taxon>Fungi</taxon>
        <taxon>Dikarya</taxon>
        <taxon>Ascomycota</taxon>
        <taxon>Saccharomycotina</taxon>
        <taxon>Saccharomycetes</taxon>
        <taxon>Saccharomycetales</taxon>
        <taxon>Saccharomycetaceae</taxon>
        <taxon>Arxiozyma</taxon>
    </lineage>
</organism>
<dbReference type="PANTHER" id="PTHR21576">
    <property type="entry name" value="UNCHARACTERIZED NODULIN-LIKE PROTEIN"/>
    <property type="match status" value="1"/>
</dbReference>
<evidence type="ECO:0000256" key="2">
    <source>
        <dbReference type="ARBA" id="ARBA00022692"/>
    </source>
</evidence>
<evidence type="ECO:0000256" key="3">
    <source>
        <dbReference type="ARBA" id="ARBA00022989"/>
    </source>
</evidence>
<keyword evidence="8" id="KW-1185">Reference proteome</keyword>
<evidence type="ECO:0000313" key="7">
    <source>
        <dbReference type="EMBL" id="KAK5780843.1"/>
    </source>
</evidence>
<feature type="transmembrane region" description="Helical" evidence="5">
    <location>
        <begin position="105"/>
        <end position="127"/>
    </location>
</feature>
<evidence type="ECO:0000313" key="8">
    <source>
        <dbReference type="Proteomes" id="UP001306508"/>
    </source>
</evidence>
<reference evidence="8" key="1">
    <citation type="submission" date="2023-07" db="EMBL/GenBank/DDBJ databases">
        <title>A draft genome of Kazachstania heterogenica Y-27499.</title>
        <authorList>
            <person name="Donic C."/>
            <person name="Kralova J.S."/>
            <person name="Fidel L."/>
            <person name="Ben-Dor S."/>
            <person name="Jung S."/>
        </authorList>
    </citation>
    <scope>NUCLEOTIDE SEQUENCE [LARGE SCALE GENOMIC DNA]</scope>
    <source>
        <strain evidence="8">Y27499</strain>
    </source>
</reference>
<feature type="domain" description="Nodulin-like" evidence="6">
    <location>
        <begin position="16"/>
        <end position="194"/>
    </location>
</feature>
<feature type="transmembrane region" description="Helical" evidence="5">
    <location>
        <begin position="343"/>
        <end position="367"/>
    </location>
</feature>
<dbReference type="Gene3D" id="1.20.1250.20">
    <property type="entry name" value="MFS general substrate transporter like domains"/>
    <property type="match status" value="2"/>
</dbReference>
<dbReference type="SUPFAM" id="SSF103473">
    <property type="entry name" value="MFS general substrate transporter"/>
    <property type="match status" value="1"/>
</dbReference>
<sequence length="562" mass="61723">MDGCQSPSSIFLIKTFIGSNIVALGSGTPYMYSYYAPQLLSRCNISIKYSSNIALALNIGSSLLGTFAGVLVDINPRIATLVGSISTFLAYTILYICYKNAISSILLIFLALVLVGYGAISGLYSGMKVCTTNFPNHRGISGACPVSLYGLSGLLFSLICRNIFKGDIQAVFLFLLIACSLMTFIGVFTLDVFDYNYIKDLESKYVLTDTISSQPELAATLSNSAEDEGSFLKHHMSDFTESFNDHAAHHYRTESKSRHSTKIARFSGELTRNSRVGSPECIVNEIADGVHSLLNKSPGPSVSSVNELFSNNNHLKNNLVVNFKEIVKNDQNIWDCVKSSKFLLYYVIIAILQGIGQTYIYSIGFIVQAQVNSMSSDNSNNNKPVDTATIQATQVAIVSISSFVGRLSSGFFSDVLKKRLNSQRIWTTFTASTFTIIGSIIIIRVDPTKHSLANVYKSSIIFGYAFGAMFGSFPSIIADSFGTKNFSKIWGVCTTGCLITIKWYTAILAQNLSNYTQPNESTCKAGVKCYEYTFYVIRLNAFLSCILILFIIGNTYHKAKIN</sequence>